<dbReference type="InterPro" id="IPR029136">
    <property type="entry name" value="MDM1"/>
</dbReference>
<feature type="compositionally biased region" description="Basic residues" evidence="10">
    <location>
        <begin position="252"/>
        <end position="266"/>
    </location>
</feature>
<dbReference type="Proteomes" id="UP000327468">
    <property type="component" value="Chromosome 18"/>
</dbReference>
<comment type="subcellular location">
    <subcellularLocation>
        <location evidence="1">Cytoplasm</location>
        <location evidence="1">Cytoskeleton</location>
        <location evidence="1">Microtubule organizing center</location>
        <location evidence="1">Centrosome</location>
        <location evidence="1">Centriole</location>
    </subcellularLocation>
    <subcellularLocation>
        <location evidence="2">Nucleus</location>
    </subcellularLocation>
</comment>
<feature type="compositionally biased region" description="Low complexity" evidence="10">
    <location>
        <begin position="581"/>
        <end position="594"/>
    </location>
</feature>
<feature type="region of interest" description="Disordered" evidence="10">
    <location>
        <begin position="47"/>
        <end position="174"/>
    </location>
</feature>
<feature type="compositionally biased region" description="Polar residues" evidence="10">
    <location>
        <begin position="163"/>
        <end position="174"/>
    </location>
</feature>
<feature type="region of interest" description="Disordered" evidence="10">
    <location>
        <begin position="211"/>
        <end position="296"/>
    </location>
</feature>
<evidence type="ECO:0000256" key="9">
    <source>
        <dbReference type="ARBA" id="ARBA00045771"/>
    </source>
</evidence>
<comment type="similarity">
    <text evidence="3">Belongs to the MDM1 family.</text>
</comment>
<evidence type="ECO:0000256" key="7">
    <source>
        <dbReference type="ARBA" id="ARBA00023212"/>
    </source>
</evidence>
<dbReference type="GO" id="GO:0005874">
    <property type="term" value="C:microtubule"/>
    <property type="evidence" value="ECO:0007669"/>
    <property type="project" value="UniProtKB-KW"/>
</dbReference>
<keyword evidence="8" id="KW-0539">Nucleus</keyword>
<keyword evidence="7" id="KW-0206">Cytoskeleton</keyword>
<gene>
    <name evidence="11" type="ORF">PHYPO_G00090020</name>
</gene>
<dbReference type="GO" id="GO:0046600">
    <property type="term" value="P:negative regulation of centriole replication"/>
    <property type="evidence" value="ECO:0007669"/>
    <property type="project" value="InterPro"/>
</dbReference>
<evidence type="ECO:0000313" key="12">
    <source>
        <dbReference type="Proteomes" id="UP000327468"/>
    </source>
</evidence>
<evidence type="ECO:0000256" key="6">
    <source>
        <dbReference type="ARBA" id="ARBA00022701"/>
    </source>
</evidence>
<feature type="compositionally biased region" description="Basic and acidic residues" evidence="10">
    <location>
        <begin position="600"/>
        <end position="609"/>
    </location>
</feature>
<evidence type="ECO:0000256" key="2">
    <source>
        <dbReference type="ARBA" id="ARBA00004123"/>
    </source>
</evidence>
<evidence type="ECO:0000256" key="1">
    <source>
        <dbReference type="ARBA" id="ARBA00004114"/>
    </source>
</evidence>
<dbReference type="GO" id="GO:0005634">
    <property type="term" value="C:nucleus"/>
    <property type="evidence" value="ECO:0007669"/>
    <property type="project" value="UniProtKB-SubCell"/>
</dbReference>
<name>A0A5N5LI91_PANHP</name>
<evidence type="ECO:0000256" key="5">
    <source>
        <dbReference type="ARBA" id="ARBA00022490"/>
    </source>
</evidence>
<dbReference type="GO" id="GO:0005814">
    <property type="term" value="C:centriole"/>
    <property type="evidence" value="ECO:0007669"/>
    <property type="project" value="UniProtKB-SubCell"/>
</dbReference>
<keyword evidence="12" id="KW-1185">Reference proteome</keyword>
<evidence type="ECO:0000313" key="11">
    <source>
        <dbReference type="EMBL" id="KAB5542298.1"/>
    </source>
</evidence>
<feature type="region of interest" description="Disordered" evidence="10">
    <location>
        <begin position="421"/>
        <end position="445"/>
    </location>
</feature>
<proteinExistence type="inferred from homology"/>
<keyword evidence="5" id="KW-0963">Cytoplasm</keyword>
<reference evidence="11 12" key="1">
    <citation type="submission" date="2019-06" db="EMBL/GenBank/DDBJ databases">
        <title>A chromosome-scale genome assembly of the striped catfish, Pangasianodon hypophthalmus.</title>
        <authorList>
            <person name="Wen M."/>
            <person name="Zahm M."/>
            <person name="Roques C."/>
            <person name="Cabau C."/>
            <person name="Klopp C."/>
            <person name="Donnadieu C."/>
            <person name="Jouanno E."/>
            <person name="Avarre J.-C."/>
            <person name="Campet M."/>
            <person name="Ha T.T.T."/>
            <person name="Dugue R."/>
            <person name="Lampietro C."/>
            <person name="Louis A."/>
            <person name="Herpin A."/>
            <person name="Echchiki A."/>
            <person name="Berthelot C."/>
            <person name="Parey E."/>
            <person name="Roest-Crollius H."/>
            <person name="Braasch I."/>
            <person name="Postlethwait J."/>
            <person name="Bobe J."/>
            <person name="Montfort J."/>
            <person name="Bouchez O."/>
            <person name="Begum T."/>
            <person name="Schartl M."/>
            <person name="Guiguen Y."/>
        </authorList>
    </citation>
    <scope>NUCLEOTIDE SEQUENCE [LARGE SCALE GENOMIC DNA]</scope>
    <source>
        <strain evidence="11 12">Indonesia</strain>
        <tissue evidence="11">Blood</tissue>
    </source>
</reference>
<dbReference type="GO" id="GO:0008017">
    <property type="term" value="F:microtubule binding"/>
    <property type="evidence" value="ECO:0007669"/>
    <property type="project" value="InterPro"/>
</dbReference>
<dbReference type="PANTHER" id="PTHR32078:SF1">
    <property type="entry name" value="NUCLEAR PROTEIN MDM1"/>
    <property type="match status" value="1"/>
</dbReference>
<comment type="caution">
    <text evidence="11">The sequence shown here is derived from an EMBL/GenBank/DDBJ whole genome shotgun (WGS) entry which is preliminary data.</text>
</comment>
<sequence>MTVTFKAISRNRSKHKARRERGASPQRAMRLAGLRSDQLGICREPQFQSKKKASMNPPRLSTSVQWGDPGVLTRRQITSRPASPPAVVSVAQTDGVEKVETPLAPRASKPTRASKTTPVQEECSSGRISRASAEQQTQKQPVDGVNHVLRKKAGLKSERQRNGRQSSEYQRQFQWKTLAPESPLLNAQEMLYSSNRSIPPLKSNPVVMESEYKRSFKGSPPPRGPRLRRDIELNEVSPPKMENISPDIPPQSKKKKQGHQRLSRKSSPKEKSRHSEPQLLKPKPETPQAPKAVSPEVVRKVKTEYSSNFRSPLQYRYTDGVWVRSRTAGEEGHEWYHEVRELREKAEAYRKRAWGTHFSRQHLSQILSEQNCLWEASSSSSSSTLTDDDTHSTNSPIIKALDLASVRESCSPSASVSLAASRRSSCKEAELPSSPTLPAQRTMAWDEEISPCERGVAEIMQRKKEQPEETNEEGNINGHSEDNREEDTEAESGHLSHPEESGNSNDEGRLPTPRLKTMLAAQRTHHDRTTPATGGAILISPPKIKYTQTSRRSEPPLGKAHSPYRHLSCVSVPEKNSKTEGASSSRSPPAAGMATVDPLPLREDTRAEDSPESSSDPKPAKKTPHKKASSAWLIDSSPSHAIRIQGTLRNPEFQHNGNLGVRRPERTAFPSNDCLSDDDLDDRMSQISFQSAASCSMASQVLDRAQKRKEDFWGKS</sequence>
<accession>A0A5N5LI91</accession>
<dbReference type="EMBL" id="VFJC01000019">
    <property type="protein sequence ID" value="KAB5542298.1"/>
    <property type="molecule type" value="Genomic_DNA"/>
</dbReference>
<evidence type="ECO:0000256" key="10">
    <source>
        <dbReference type="SAM" id="MobiDB-lite"/>
    </source>
</evidence>
<organism evidence="11 12">
    <name type="scientific">Pangasianodon hypophthalmus</name>
    <name type="common">Striped catfish</name>
    <name type="synonym">Helicophagus hypophthalmus</name>
    <dbReference type="NCBI Taxonomy" id="310915"/>
    <lineage>
        <taxon>Eukaryota</taxon>
        <taxon>Metazoa</taxon>
        <taxon>Chordata</taxon>
        <taxon>Craniata</taxon>
        <taxon>Vertebrata</taxon>
        <taxon>Euteleostomi</taxon>
        <taxon>Actinopterygii</taxon>
        <taxon>Neopterygii</taxon>
        <taxon>Teleostei</taxon>
        <taxon>Ostariophysi</taxon>
        <taxon>Siluriformes</taxon>
        <taxon>Pangasiidae</taxon>
        <taxon>Pangasianodon</taxon>
    </lineage>
</organism>
<comment type="function">
    <text evidence="9">Microtubule-binding protein that negatively regulates centriole duplication. Binds to and stabilizes microtubules.</text>
</comment>
<evidence type="ECO:0000256" key="3">
    <source>
        <dbReference type="ARBA" id="ARBA00010494"/>
    </source>
</evidence>
<feature type="compositionally biased region" description="Basic and acidic residues" evidence="10">
    <location>
        <begin position="491"/>
        <end position="500"/>
    </location>
</feature>
<protein>
    <recommendedName>
        <fullName evidence="4">Nuclear protein MDM1</fullName>
    </recommendedName>
</protein>
<evidence type="ECO:0000256" key="8">
    <source>
        <dbReference type="ARBA" id="ARBA00023242"/>
    </source>
</evidence>
<feature type="compositionally biased region" description="Polar residues" evidence="10">
    <location>
        <begin position="111"/>
        <end position="140"/>
    </location>
</feature>
<dbReference type="PANTHER" id="PTHR32078">
    <property type="entry name" value="NUCLEAR PROTEIN MDM1"/>
    <property type="match status" value="1"/>
</dbReference>
<feature type="region of interest" description="Disordered" evidence="10">
    <location>
        <begin position="460"/>
        <end position="679"/>
    </location>
</feature>
<evidence type="ECO:0000256" key="4">
    <source>
        <dbReference type="ARBA" id="ARBA00013508"/>
    </source>
</evidence>
<feature type="region of interest" description="Disordered" evidence="10">
    <location>
        <begin position="1"/>
        <end position="27"/>
    </location>
</feature>
<dbReference type="AlphaFoldDB" id="A0A5N5LI91"/>
<keyword evidence="6" id="KW-0493">Microtubule</keyword>
<feature type="compositionally biased region" description="Basic and acidic residues" evidence="10">
    <location>
        <begin position="267"/>
        <end position="276"/>
    </location>
</feature>
<dbReference type="Pfam" id="PF15501">
    <property type="entry name" value="MDM1"/>
    <property type="match status" value="1"/>
</dbReference>
<feature type="compositionally biased region" description="Basic residues" evidence="10">
    <location>
        <begin position="9"/>
        <end position="19"/>
    </location>
</feature>